<dbReference type="STRING" id="1280948.HY36_01150"/>
<dbReference type="InterPro" id="IPR050297">
    <property type="entry name" value="LipidA_mod_glycosyltrf_83"/>
</dbReference>
<feature type="transmembrane region" description="Helical" evidence="8">
    <location>
        <begin position="335"/>
        <end position="351"/>
    </location>
</feature>
<feature type="transmembrane region" description="Helical" evidence="8">
    <location>
        <begin position="121"/>
        <end position="147"/>
    </location>
</feature>
<dbReference type="PANTHER" id="PTHR33908">
    <property type="entry name" value="MANNOSYLTRANSFERASE YKCB-RELATED"/>
    <property type="match status" value="1"/>
</dbReference>
<dbReference type="GO" id="GO:0005886">
    <property type="term" value="C:plasma membrane"/>
    <property type="evidence" value="ECO:0007669"/>
    <property type="project" value="UniProtKB-SubCell"/>
</dbReference>
<proteinExistence type="predicted"/>
<dbReference type="RefSeq" id="WP_035547142.1">
    <property type="nucleotide sequence ID" value="NZ_AWFH01000001.1"/>
</dbReference>
<evidence type="ECO:0000256" key="6">
    <source>
        <dbReference type="ARBA" id="ARBA00022989"/>
    </source>
</evidence>
<dbReference type="PANTHER" id="PTHR33908:SF11">
    <property type="entry name" value="MEMBRANE PROTEIN"/>
    <property type="match status" value="1"/>
</dbReference>
<dbReference type="GO" id="GO:0016763">
    <property type="term" value="F:pentosyltransferase activity"/>
    <property type="evidence" value="ECO:0007669"/>
    <property type="project" value="TreeGrafter"/>
</dbReference>
<accession>A0A059EBP1</accession>
<feature type="domain" description="Glycosyltransferase RgtA/B/C/D-like" evidence="9">
    <location>
        <begin position="58"/>
        <end position="219"/>
    </location>
</feature>
<comment type="caution">
    <text evidence="10">The sequence shown here is derived from an EMBL/GenBank/DDBJ whole genome shotgun (WGS) entry which is preliminary data.</text>
</comment>
<evidence type="ECO:0000256" key="8">
    <source>
        <dbReference type="SAM" id="Phobius"/>
    </source>
</evidence>
<evidence type="ECO:0000256" key="1">
    <source>
        <dbReference type="ARBA" id="ARBA00004651"/>
    </source>
</evidence>
<dbReference type="eggNOG" id="COG1807">
    <property type="taxonomic scope" value="Bacteria"/>
</dbReference>
<keyword evidence="2" id="KW-1003">Cell membrane</keyword>
<dbReference type="Pfam" id="PF13231">
    <property type="entry name" value="PMT_2"/>
    <property type="match status" value="1"/>
</dbReference>
<dbReference type="EMBL" id="AWFH01000001">
    <property type="protein sequence ID" value="KCZ65010.1"/>
    <property type="molecule type" value="Genomic_DNA"/>
</dbReference>
<evidence type="ECO:0000256" key="7">
    <source>
        <dbReference type="ARBA" id="ARBA00023136"/>
    </source>
</evidence>
<evidence type="ECO:0000313" key="11">
    <source>
        <dbReference type="Proteomes" id="UP000024547"/>
    </source>
</evidence>
<feature type="transmembrane region" description="Helical" evidence="8">
    <location>
        <begin position="255"/>
        <end position="273"/>
    </location>
</feature>
<feature type="transmembrane region" description="Helical" evidence="8">
    <location>
        <begin position="285"/>
        <end position="304"/>
    </location>
</feature>
<dbReference type="PATRIC" id="fig|1280948.3.peg.221"/>
<feature type="transmembrane region" description="Helical" evidence="8">
    <location>
        <begin position="200"/>
        <end position="219"/>
    </location>
</feature>
<protein>
    <recommendedName>
        <fullName evidence="9">Glycosyltransferase RgtA/B/C/D-like domain-containing protein</fullName>
    </recommendedName>
</protein>
<reference evidence="10 11" key="1">
    <citation type="journal article" date="2014" name="Antonie Van Leeuwenhoek">
        <title>Hyphomonas beringensis sp. nov. and Hyphomonas chukchiensis sp. nov., isolated from surface seawater of the Bering Sea and Chukchi Sea.</title>
        <authorList>
            <person name="Li C."/>
            <person name="Lai Q."/>
            <person name="Li G."/>
            <person name="Dong C."/>
            <person name="Wang J."/>
            <person name="Liao Y."/>
            <person name="Shao Z."/>
        </authorList>
    </citation>
    <scope>NUCLEOTIDE SEQUENCE [LARGE SCALE GENOMIC DNA]</scope>
    <source>
        <strain evidence="10 11">22II1-22F38</strain>
    </source>
</reference>
<keyword evidence="7 8" id="KW-0472">Membrane</keyword>
<evidence type="ECO:0000256" key="4">
    <source>
        <dbReference type="ARBA" id="ARBA00022679"/>
    </source>
</evidence>
<gene>
    <name evidence="10" type="ORF">HY36_01150</name>
</gene>
<evidence type="ECO:0000313" key="10">
    <source>
        <dbReference type="EMBL" id="KCZ65010.1"/>
    </source>
</evidence>
<feature type="transmembrane region" description="Helical" evidence="8">
    <location>
        <begin position="357"/>
        <end position="377"/>
    </location>
</feature>
<evidence type="ECO:0000256" key="3">
    <source>
        <dbReference type="ARBA" id="ARBA00022676"/>
    </source>
</evidence>
<organism evidence="10 11">
    <name type="scientific">Hyphomonas atlantica</name>
    <dbReference type="NCBI Taxonomy" id="1280948"/>
    <lineage>
        <taxon>Bacteria</taxon>
        <taxon>Pseudomonadati</taxon>
        <taxon>Pseudomonadota</taxon>
        <taxon>Alphaproteobacteria</taxon>
        <taxon>Hyphomonadales</taxon>
        <taxon>Hyphomonadaceae</taxon>
        <taxon>Hyphomonas</taxon>
    </lineage>
</organism>
<keyword evidence="3" id="KW-0328">Glycosyltransferase</keyword>
<feature type="transmembrane region" description="Helical" evidence="8">
    <location>
        <begin position="159"/>
        <end position="188"/>
    </location>
</feature>
<sequence length="573" mass="63081">MTAAGFDSSRRWQATTFFALAVLLVVRVTFTGISPLNLYADEAQYWRWGETLEWGYYSKPPMIAWVIHAVTTVLGNAEWAVRLPAAFLHTAGAVFIYFLARDMYGHRVGMFSSLGYALMPAVILSSVVISTDGVLMPFWCAALWALWRLRNENGGWISAVGLGAAVGFGFLSKYAMLYFAIGTLLVLLLDQQSRRALISFKGLAALSIAAAIFAPHLLWNAANDFKTVSHTVDNANLGGDLINPENALTFLVDQLGVFGPISFLALFFGIFVMRSEDDGIMGRDRWLLCFILPVLIIILGQAVLSRANANWAATAYPAASVLVAAWLARAKPNRNLWYIIAAVSFLAFLLAPDVSLLTRMLIGSVVAVSILGFGHFMRHSPSGLLWTSLALHGVLMVTFMTIALLPASTTTALGFDNALKRTRGWDAAAEQVFARADEFNATSVLVDEREAWHGLDYYARDRTTPMISWRRYAGPKSFSEAQPLEGDLAERVLVASLHSGMRPKLRSDFRSFEHVGAVTIPLGTRSNGCPIVREFQLYIGTGYARQERTQEWEAKFDGQTEFKPAPCPPVPGQ</sequence>
<dbReference type="InterPro" id="IPR038731">
    <property type="entry name" value="RgtA/B/C-like"/>
</dbReference>
<keyword evidence="5 8" id="KW-0812">Transmembrane</keyword>
<feature type="transmembrane region" description="Helical" evidence="8">
    <location>
        <begin position="12"/>
        <end position="30"/>
    </location>
</feature>
<evidence type="ECO:0000256" key="5">
    <source>
        <dbReference type="ARBA" id="ARBA00022692"/>
    </source>
</evidence>
<feature type="transmembrane region" description="Helical" evidence="8">
    <location>
        <begin position="310"/>
        <end position="328"/>
    </location>
</feature>
<comment type="subcellular location">
    <subcellularLocation>
        <location evidence="1">Cell membrane</location>
        <topology evidence="1">Multi-pass membrane protein</topology>
    </subcellularLocation>
</comment>
<keyword evidence="6 8" id="KW-1133">Transmembrane helix</keyword>
<dbReference type="GO" id="GO:0009103">
    <property type="term" value="P:lipopolysaccharide biosynthetic process"/>
    <property type="evidence" value="ECO:0007669"/>
    <property type="project" value="UniProtKB-ARBA"/>
</dbReference>
<feature type="transmembrane region" description="Helical" evidence="8">
    <location>
        <begin position="384"/>
        <end position="405"/>
    </location>
</feature>
<name>A0A059EBP1_9PROT</name>
<evidence type="ECO:0000259" key="9">
    <source>
        <dbReference type="Pfam" id="PF13231"/>
    </source>
</evidence>
<evidence type="ECO:0000256" key="2">
    <source>
        <dbReference type="ARBA" id="ARBA00022475"/>
    </source>
</evidence>
<keyword evidence="11" id="KW-1185">Reference proteome</keyword>
<dbReference type="AlphaFoldDB" id="A0A059EBP1"/>
<keyword evidence="4" id="KW-0808">Transferase</keyword>
<dbReference type="Proteomes" id="UP000024547">
    <property type="component" value="Unassembled WGS sequence"/>
</dbReference>
<feature type="transmembrane region" description="Helical" evidence="8">
    <location>
        <begin position="79"/>
        <end position="100"/>
    </location>
</feature>